<dbReference type="InterPro" id="IPR015422">
    <property type="entry name" value="PyrdxlP-dep_Trfase_small"/>
</dbReference>
<dbReference type="Gene3D" id="3.40.640.10">
    <property type="entry name" value="Type I PLP-dependent aspartate aminotransferase-like (Major domain)"/>
    <property type="match status" value="1"/>
</dbReference>
<comment type="caution">
    <text evidence="8">The sequence shown here is derived from an EMBL/GenBank/DDBJ whole genome shotgun (WGS) entry which is preliminary data.</text>
</comment>
<dbReference type="OrthoDB" id="9807157at2"/>
<comment type="similarity">
    <text evidence="3">Belongs to the class-II pyridoxal-phosphate-dependent aminotransferase family. BioF subfamily.</text>
</comment>
<keyword evidence="5 6" id="KW-0663">Pyridoxal phosphate</keyword>
<dbReference type="Proteomes" id="UP000273500">
    <property type="component" value="Unassembled WGS sequence"/>
</dbReference>
<dbReference type="PROSITE" id="PS00599">
    <property type="entry name" value="AA_TRANSFER_CLASS_2"/>
    <property type="match status" value="1"/>
</dbReference>
<gene>
    <name evidence="8" type="ORF">EI291_21500</name>
</gene>
<dbReference type="SUPFAM" id="SSF53383">
    <property type="entry name" value="PLP-dependent transferases"/>
    <property type="match status" value="1"/>
</dbReference>
<dbReference type="EMBL" id="RWIT01000022">
    <property type="protein sequence ID" value="RSK43806.1"/>
    <property type="molecule type" value="Genomic_DNA"/>
</dbReference>
<keyword evidence="4 8" id="KW-0808">Transferase</keyword>
<dbReference type="GO" id="GO:0009102">
    <property type="term" value="P:biotin biosynthetic process"/>
    <property type="evidence" value="ECO:0007669"/>
    <property type="project" value="TreeGrafter"/>
</dbReference>
<name>A0A428KBF1_9BACT</name>
<keyword evidence="9" id="KW-1185">Reference proteome</keyword>
<dbReference type="Pfam" id="PF00155">
    <property type="entry name" value="Aminotran_1_2"/>
    <property type="match status" value="1"/>
</dbReference>
<evidence type="ECO:0000256" key="3">
    <source>
        <dbReference type="ARBA" id="ARBA00010008"/>
    </source>
</evidence>
<evidence type="ECO:0000313" key="9">
    <source>
        <dbReference type="Proteomes" id="UP000273500"/>
    </source>
</evidence>
<comment type="cofactor">
    <cofactor evidence="1 6">
        <name>pyridoxal 5'-phosphate</name>
        <dbReference type="ChEBI" id="CHEBI:597326"/>
    </cofactor>
</comment>
<dbReference type="Gene3D" id="3.90.1150.10">
    <property type="entry name" value="Aspartate Aminotransferase, domain 1"/>
    <property type="match status" value="1"/>
</dbReference>
<dbReference type="InterPro" id="IPR015421">
    <property type="entry name" value="PyrdxlP-dep_Trfase_major"/>
</dbReference>
<evidence type="ECO:0000256" key="5">
    <source>
        <dbReference type="ARBA" id="ARBA00022898"/>
    </source>
</evidence>
<reference evidence="8 9" key="1">
    <citation type="submission" date="2018-12" db="EMBL/GenBank/DDBJ databases">
        <authorList>
            <person name="Feng G."/>
            <person name="Zhu H."/>
        </authorList>
    </citation>
    <scope>NUCLEOTIDE SEQUENCE [LARGE SCALE GENOMIC DNA]</scope>
    <source>
        <strain evidence="8 9">KCTC 12533</strain>
    </source>
</reference>
<evidence type="ECO:0000256" key="6">
    <source>
        <dbReference type="RuleBase" id="RU003693"/>
    </source>
</evidence>
<dbReference type="InterPro" id="IPR004839">
    <property type="entry name" value="Aminotransferase_I/II_large"/>
</dbReference>
<evidence type="ECO:0000256" key="1">
    <source>
        <dbReference type="ARBA" id="ARBA00001933"/>
    </source>
</evidence>
<organism evidence="8 9">
    <name type="scientific">Hymenobacter rigui</name>
    <dbReference type="NCBI Taxonomy" id="334424"/>
    <lineage>
        <taxon>Bacteria</taxon>
        <taxon>Pseudomonadati</taxon>
        <taxon>Bacteroidota</taxon>
        <taxon>Cytophagia</taxon>
        <taxon>Cytophagales</taxon>
        <taxon>Hymenobacteraceae</taxon>
        <taxon>Hymenobacter</taxon>
    </lineage>
</organism>
<sequence length="393" mass="41514">MSSPLHERLAAELAKREAAGTRRRLPAPPAAGLVDFSSNDYLGLSRHPQVQAAVQAAAHAPAGSTGSRLLTGNSVAAEALETLLATFHGAEATLLFNSGYAANMGFFAAVPKRGDTILYDDASHASVKDGIRGSFATAWSFRHNDVADLRRKLQRATGSIFVAVEALYSMDGDVAPLTELAEVCQEQGLYLVVDEAHTNGLYGPHGEGLVVELGLEEAVFARILTFGKALGSQGAAVAGPAVLRDYLLSFSRPFIYTTALPPLTVAALTAAYALLPDLGPERARLFALSDYLKARLNAVPGLHVPAESHVIHPVFFTGNPGPAHVRAVAAATQAAGFDVRAIVSPTVPVGTERLRLIVHSYNSEAEIDGLAAVLAAGNKTRFNYKINSPTRYI</sequence>
<dbReference type="RefSeq" id="WP_125424344.1">
    <property type="nucleotide sequence ID" value="NZ_RWIT01000022.1"/>
</dbReference>
<comment type="pathway">
    <text evidence="2">Lipid metabolism.</text>
</comment>
<dbReference type="AlphaFoldDB" id="A0A428KBF1"/>
<dbReference type="PANTHER" id="PTHR13693:SF77">
    <property type="entry name" value="8-AMINO-7-OXONONANOATE SYNTHASE"/>
    <property type="match status" value="1"/>
</dbReference>
<accession>A0A428KBF1</accession>
<dbReference type="GO" id="GO:0030170">
    <property type="term" value="F:pyridoxal phosphate binding"/>
    <property type="evidence" value="ECO:0007669"/>
    <property type="project" value="InterPro"/>
</dbReference>
<dbReference type="PANTHER" id="PTHR13693">
    <property type="entry name" value="CLASS II AMINOTRANSFERASE/8-AMINO-7-OXONONANOATE SYNTHASE"/>
    <property type="match status" value="1"/>
</dbReference>
<evidence type="ECO:0000256" key="2">
    <source>
        <dbReference type="ARBA" id="ARBA00005189"/>
    </source>
</evidence>
<keyword evidence="8" id="KW-0032">Aminotransferase</keyword>
<dbReference type="InterPro" id="IPR050087">
    <property type="entry name" value="AON_synthase_class-II"/>
</dbReference>
<proteinExistence type="inferred from homology"/>
<evidence type="ECO:0000259" key="7">
    <source>
        <dbReference type="Pfam" id="PF00155"/>
    </source>
</evidence>
<evidence type="ECO:0000313" key="8">
    <source>
        <dbReference type="EMBL" id="RSK43806.1"/>
    </source>
</evidence>
<dbReference type="InterPro" id="IPR001917">
    <property type="entry name" value="Aminotrans_II_pyridoxalP_BS"/>
</dbReference>
<evidence type="ECO:0000256" key="4">
    <source>
        <dbReference type="ARBA" id="ARBA00022679"/>
    </source>
</evidence>
<feature type="domain" description="Aminotransferase class I/classII large" evidence="7">
    <location>
        <begin position="33"/>
        <end position="372"/>
    </location>
</feature>
<dbReference type="InterPro" id="IPR015424">
    <property type="entry name" value="PyrdxlP-dep_Trfase"/>
</dbReference>
<protein>
    <submittedName>
        <fullName evidence="8">Aminotransferase class I/II-fold pyridoxal phosphate-dependent enzyme</fullName>
    </submittedName>
</protein>
<dbReference type="GO" id="GO:0008483">
    <property type="term" value="F:transaminase activity"/>
    <property type="evidence" value="ECO:0007669"/>
    <property type="project" value="UniProtKB-KW"/>
</dbReference>